<feature type="transmembrane region" description="Helical" evidence="1">
    <location>
        <begin position="109"/>
        <end position="127"/>
    </location>
</feature>
<keyword evidence="2" id="KW-0378">Hydrolase</keyword>
<feature type="transmembrane region" description="Helical" evidence="1">
    <location>
        <begin position="86"/>
        <end position="103"/>
    </location>
</feature>
<sequence>MMGAHHAISGAAAWVAITSTAPYTLGLDPLPASSVVVGSLVTAGAALLPDVDHHNGTIAHSGGLVTRAAAAVTQTASGGHRHGMHSILAVVGFTLGAVALGRWEAQVPVFGTIPAGSALLLLALVAFATKALRISRGGIVKLWTGAAVVVAGVLWFAPDQLAWLPLSVMVGVIVHLLGDMLTKGGVPLLWPWIPKPSKAWSATPFLSRLWMKNGYMAVPVLGRTGSKREWVLCVGLTAYTGYALLATTGLLVVGPVA</sequence>
<keyword evidence="3" id="KW-1185">Reference proteome</keyword>
<feature type="transmembrane region" description="Helical" evidence="1">
    <location>
        <begin position="139"/>
        <end position="157"/>
    </location>
</feature>
<feature type="transmembrane region" description="Helical" evidence="1">
    <location>
        <begin position="163"/>
        <end position="182"/>
    </location>
</feature>
<dbReference type="Proteomes" id="UP000019753">
    <property type="component" value="Unassembled WGS sequence"/>
</dbReference>
<reference evidence="2 3" key="1">
    <citation type="submission" date="2014-01" db="EMBL/GenBank/DDBJ databases">
        <title>Actinotalea ferrariae CF5-4.</title>
        <authorList>
            <person name="Chen F."/>
            <person name="Li Y."/>
            <person name="Wang G."/>
        </authorList>
    </citation>
    <scope>NUCLEOTIDE SEQUENCE [LARGE SCALE GENOMIC DNA]</scope>
    <source>
        <strain evidence="2 3">CF5-4</strain>
    </source>
</reference>
<dbReference type="Pfam" id="PF04307">
    <property type="entry name" value="YdjM"/>
    <property type="match status" value="1"/>
</dbReference>
<keyword evidence="1" id="KW-0812">Transmembrane</keyword>
<comment type="caution">
    <text evidence="2">The sequence shown here is derived from an EMBL/GenBank/DDBJ whole genome shotgun (WGS) entry which is preliminary data.</text>
</comment>
<dbReference type="GO" id="GO:0016787">
    <property type="term" value="F:hydrolase activity"/>
    <property type="evidence" value="ECO:0007669"/>
    <property type="project" value="UniProtKB-KW"/>
</dbReference>
<evidence type="ECO:0000313" key="2">
    <source>
        <dbReference type="EMBL" id="EYR64843.1"/>
    </source>
</evidence>
<organism evidence="2 3">
    <name type="scientific">Actinotalea ferrariae CF5-4</name>
    <dbReference type="NCBI Taxonomy" id="948458"/>
    <lineage>
        <taxon>Bacteria</taxon>
        <taxon>Bacillati</taxon>
        <taxon>Actinomycetota</taxon>
        <taxon>Actinomycetes</taxon>
        <taxon>Micrococcales</taxon>
        <taxon>Cellulomonadaceae</taxon>
        <taxon>Actinotalea</taxon>
    </lineage>
</organism>
<proteinExistence type="predicted"/>
<accession>A0A021VUQ3</accession>
<gene>
    <name evidence="2" type="ORF">N866_03170</name>
</gene>
<protein>
    <submittedName>
        <fullName evidence="2">Hydrolase</fullName>
    </submittedName>
</protein>
<evidence type="ECO:0000313" key="3">
    <source>
        <dbReference type="Proteomes" id="UP000019753"/>
    </source>
</evidence>
<dbReference type="AlphaFoldDB" id="A0A021VUQ3"/>
<keyword evidence="1" id="KW-0472">Membrane</keyword>
<dbReference type="InterPro" id="IPR007404">
    <property type="entry name" value="YdjM-like"/>
</dbReference>
<evidence type="ECO:0000256" key="1">
    <source>
        <dbReference type="SAM" id="Phobius"/>
    </source>
</evidence>
<dbReference type="EMBL" id="AXCW01000014">
    <property type="protein sequence ID" value="EYR64843.1"/>
    <property type="molecule type" value="Genomic_DNA"/>
</dbReference>
<keyword evidence="1" id="KW-1133">Transmembrane helix</keyword>
<name>A0A021VUQ3_9CELL</name>
<feature type="transmembrane region" description="Helical" evidence="1">
    <location>
        <begin position="230"/>
        <end position="253"/>
    </location>
</feature>